<sequence length="305" mass="34647">MKINYTKSGIPLSAFGLGAMNLPTYQEQANEILKAAIDNQITYIDTADLYQKGKNEAIIGKFLKENKLRQDVIIGSKVGNAFNMNNDEVTWDPSAKHIKEGIINSLKRLNTDYIDLYMLHGGTIEDNKEEVIHTFESLKKEGLIRAYGISSIRPNVIDYYLKHSNIDTIMMQFNLIDNRPERLIDSIESKDVKILARGPLMKGLLTDKYESILDRKFQEGTLDLSYESIKHALETANKSGNLSELSYGYLMQFPVASIVNGASSKAQLLSNIRHFENVMKSETNNRTINDIRKLFSNLEYKDHLV</sequence>
<proteinExistence type="predicted"/>
<dbReference type="Gene3D" id="3.20.20.100">
    <property type="entry name" value="NADP-dependent oxidoreductase domain"/>
    <property type="match status" value="1"/>
</dbReference>
<dbReference type="PANTHER" id="PTHR43312">
    <property type="entry name" value="D-THREO-ALDOSE 1-DEHYDROGENASE"/>
    <property type="match status" value="1"/>
</dbReference>
<feature type="domain" description="NADP-dependent oxidoreductase" evidence="1">
    <location>
        <begin position="16"/>
        <end position="285"/>
    </location>
</feature>
<name>A0ABY3ZTH6_9STAP</name>
<dbReference type="RefSeq" id="WP_243365088.1">
    <property type="nucleotide sequence ID" value="NZ_CP094348.1"/>
</dbReference>
<dbReference type="PANTHER" id="PTHR43312:SF1">
    <property type="entry name" value="NADP-DEPENDENT OXIDOREDUCTASE DOMAIN-CONTAINING PROTEIN"/>
    <property type="match status" value="1"/>
</dbReference>
<dbReference type="Proteomes" id="UP000830343">
    <property type="component" value="Chromosome"/>
</dbReference>
<dbReference type="InterPro" id="IPR023210">
    <property type="entry name" value="NADP_OxRdtase_dom"/>
</dbReference>
<evidence type="ECO:0000313" key="3">
    <source>
        <dbReference type="Proteomes" id="UP000830343"/>
    </source>
</evidence>
<dbReference type="CDD" id="cd19086">
    <property type="entry name" value="AKR_AKR11C1"/>
    <property type="match status" value="1"/>
</dbReference>
<dbReference type="Pfam" id="PF00248">
    <property type="entry name" value="Aldo_ket_red"/>
    <property type="match status" value="1"/>
</dbReference>
<dbReference type="EMBL" id="CP094348">
    <property type="protein sequence ID" value="UOB19689.1"/>
    <property type="molecule type" value="Genomic_DNA"/>
</dbReference>
<dbReference type="InterPro" id="IPR020471">
    <property type="entry name" value="AKR"/>
</dbReference>
<evidence type="ECO:0000259" key="1">
    <source>
        <dbReference type="Pfam" id="PF00248"/>
    </source>
</evidence>
<organism evidence="2 3">
    <name type="scientific">Macrococcus armenti</name>
    <dbReference type="NCBI Taxonomy" id="2875764"/>
    <lineage>
        <taxon>Bacteria</taxon>
        <taxon>Bacillati</taxon>
        <taxon>Bacillota</taxon>
        <taxon>Bacilli</taxon>
        <taxon>Bacillales</taxon>
        <taxon>Staphylococcaceae</taxon>
        <taxon>Macrococcus</taxon>
    </lineage>
</organism>
<protein>
    <submittedName>
        <fullName evidence="2">Aldo/keto reductase</fullName>
    </submittedName>
</protein>
<accession>A0ABY3ZTH6</accession>
<dbReference type="InterPro" id="IPR036812">
    <property type="entry name" value="NAD(P)_OxRdtase_dom_sf"/>
</dbReference>
<dbReference type="PRINTS" id="PR00069">
    <property type="entry name" value="ALDKETRDTASE"/>
</dbReference>
<dbReference type="InterPro" id="IPR053135">
    <property type="entry name" value="AKR2_Oxidoreductase"/>
</dbReference>
<evidence type="ECO:0000313" key="2">
    <source>
        <dbReference type="EMBL" id="UOB19689.1"/>
    </source>
</evidence>
<keyword evidence="3" id="KW-1185">Reference proteome</keyword>
<reference evidence="2" key="1">
    <citation type="submission" date="2022-03" db="EMBL/GenBank/DDBJ databases">
        <authorList>
            <person name="Vrbovska V."/>
            <person name="Kovarovic V."/>
            <person name="Botka T."/>
            <person name="Pantucek R."/>
        </authorList>
    </citation>
    <scope>NUCLEOTIDE SEQUENCE</scope>
    <source>
        <strain evidence="2">CCM 2609</strain>
    </source>
</reference>
<dbReference type="SUPFAM" id="SSF51430">
    <property type="entry name" value="NAD(P)-linked oxidoreductase"/>
    <property type="match status" value="1"/>
</dbReference>
<reference evidence="2" key="2">
    <citation type="submission" date="2022-04" db="EMBL/GenBank/DDBJ databases">
        <title>Antimicrobial genetic elements in methicillin-resistant Macrococcus armenti.</title>
        <authorList>
            <person name="Keller J.E."/>
            <person name="Schwendener S."/>
            <person name="Pantucek R."/>
            <person name="Perreten V."/>
        </authorList>
    </citation>
    <scope>NUCLEOTIDE SEQUENCE</scope>
    <source>
        <strain evidence="2">CCM 2609</strain>
    </source>
</reference>
<gene>
    <name evidence="2" type="ORF">MRZ06_06440</name>
</gene>